<dbReference type="CDD" id="cd00293">
    <property type="entry name" value="USP-like"/>
    <property type="match status" value="1"/>
</dbReference>
<accession>A0A4R2NVI5</accession>
<dbReference type="PANTHER" id="PTHR31964">
    <property type="entry name" value="ADENINE NUCLEOTIDE ALPHA HYDROLASES-LIKE SUPERFAMILY PROTEIN"/>
    <property type="match status" value="1"/>
</dbReference>
<dbReference type="OrthoDB" id="9777884at2"/>
<evidence type="ECO:0000313" key="3">
    <source>
        <dbReference type="EMBL" id="TCP25967.1"/>
    </source>
</evidence>
<dbReference type="InterPro" id="IPR006015">
    <property type="entry name" value="Universal_stress_UspA"/>
</dbReference>
<name>A0A4R2NVI5_9BACL</name>
<dbReference type="InterPro" id="IPR014729">
    <property type="entry name" value="Rossmann-like_a/b/a_fold"/>
</dbReference>
<organism evidence="3 4">
    <name type="scientific">Scopulibacillus darangshiensis</name>
    <dbReference type="NCBI Taxonomy" id="442528"/>
    <lineage>
        <taxon>Bacteria</taxon>
        <taxon>Bacillati</taxon>
        <taxon>Bacillota</taxon>
        <taxon>Bacilli</taxon>
        <taxon>Bacillales</taxon>
        <taxon>Sporolactobacillaceae</taxon>
        <taxon>Scopulibacillus</taxon>
    </lineage>
</organism>
<dbReference type="Pfam" id="PF00582">
    <property type="entry name" value="Usp"/>
    <property type="match status" value="1"/>
</dbReference>
<dbReference type="Proteomes" id="UP000295416">
    <property type="component" value="Unassembled WGS sequence"/>
</dbReference>
<proteinExistence type="inferred from homology"/>
<gene>
    <name evidence="3" type="ORF">EV207_1201</name>
</gene>
<dbReference type="Gene3D" id="3.40.50.620">
    <property type="entry name" value="HUPs"/>
    <property type="match status" value="1"/>
</dbReference>
<evidence type="ECO:0000256" key="1">
    <source>
        <dbReference type="ARBA" id="ARBA00008791"/>
    </source>
</evidence>
<dbReference type="SUPFAM" id="SSF52402">
    <property type="entry name" value="Adenine nucleotide alpha hydrolases-like"/>
    <property type="match status" value="1"/>
</dbReference>
<reference evidence="3 4" key="1">
    <citation type="submission" date="2019-03" db="EMBL/GenBank/DDBJ databases">
        <title>Genomic Encyclopedia of Type Strains, Phase IV (KMG-IV): sequencing the most valuable type-strain genomes for metagenomic binning, comparative biology and taxonomic classification.</title>
        <authorList>
            <person name="Goeker M."/>
        </authorList>
    </citation>
    <scope>NUCLEOTIDE SEQUENCE [LARGE SCALE GENOMIC DNA]</scope>
    <source>
        <strain evidence="3 4">DSM 19377</strain>
    </source>
</reference>
<comment type="caution">
    <text evidence="3">The sequence shown here is derived from an EMBL/GenBank/DDBJ whole genome shotgun (WGS) entry which is preliminary data.</text>
</comment>
<protein>
    <submittedName>
        <fullName evidence="3">Nucleotide-binding universal stress UspA family protein</fullName>
    </submittedName>
</protein>
<dbReference type="RefSeq" id="WP_132746665.1">
    <property type="nucleotide sequence ID" value="NZ_SLXK01000020.1"/>
</dbReference>
<dbReference type="EMBL" id="SLXK01000020">
    <property type="protein sequence ID" value="TCP25967.1"/>
    <property type="molecule type" value="Genomic_DNA"/>
</dbReference>
<feature type="domain" description="UspA" evidence="2">
    <location>
        <begin position="5"/>
        <end position="141"/>
    </location>
</feature>
<dbReference type="PANTHER" id="PTHR31964:SF113">
    <property type="entry name" value="USPA DOMAIN-CONTAINING PROTEIN"/>
    <property type="match status" value="1"/>
</dbReference>
<keyword evidence="4" id="KW-1185">Reference proteome</keyword>
<dbReference type="InterPro" id="IPR006016">
    <property type="entry name" value="UspA"/>
</dbReference>
<sequence>MLCSKILVAYDGSNQATKSLEKAIDIAKTNPDITIDVLYTVELPLTPYVVENAFEDMQKSMHKHGDEVLAKAREMLTSIESDVRLFQEEGQPIHVILEHAAKHKCDLIVMGSRGLSGVKEFLGSVSHHVVQHSSVPVFVVKS</sequence>
<comment type="similarity">
    <text evidence="1">Belongs to the universal stress protein A family.</text>
</comment>
<evidence type="ECO:0000259" key="2">
    <source>
        <dbReference type="Pfam" id="PF00582"/>
    </source>
</evidence>
<dbReference type="AlphaFoldDB" id="A0A4R2NVI5"/>
<dbReference type="PRINTS" id="PR01438">
    <property type="entry name" value="UNVRSLSTRESS"/>
</dbReference>
<evidence type="ECO:0000313" key="4">
    <source>
        <dbReference type="Proteomes" id="UP000295416"/>
    </source>
</evidence>